<dbReference type="Pfam" id="PF00700">
    <property type="entry name" value="Flagellin_C"/>
    <property type="match status" value="1"/>
</dbReference>
<evidence type="ECO:0000313" key="7">
    <source>
        <dbReference type="EMBL" id="ARN72759.1"/>
    </source>
</evidence>
<dbReference type="PANTHER" id="PTHR42792:SF2">
    <property type="entry name" value="FLAGELLIN"/>
    <property type="match status" value="1"/>
</dbReference>
<protein>
    <recommendedName>
        <fullName evidence="4">Flagellin</fullName>
    </recommendedName>
</protein>
<dbReference type="PANTHER" id="PTHR42792">
    <property type="entry name" value="FLAGELLIN"/>
    <property type="match status" value="1"/>
</dbReference>
<evidence type="ECO:0000256" key="4">
    <source>
        <dbReference type="RuleBase" id="RU362073"/>
    </source>
</evidence>
<dbReference type="PRINTS" id="PR00207">
    <property type="entry name" value="FLAGELLIN"/>
</dbReference>
<dbReference type="InterPro" id="IPR001029">
    <property type="entry name" value="Flagellin_N"/>
</dbReference>
<keyword evidence="8" id="KW-1185">Reference proteome</keyword>
<feature type="domain" description="Flagellin C-terminal" evidence="6">
    <location>
        <begin position="482"/>
        <end position="567"/>
    </location>
</feature>
<dbReference type="GO" id="GO:0005576">
    <property type="term" value="C:extracellular region"/>
    <property type="evidence" value="ECO:0007669"/>
    <property type="project" value="UniProtKB-SubCell"/>
</dbReference>
<dbReference type="Gene3D" id="1.20.1330.10">
    <property type="entry name" value="f41 fragment of flagellin, N-terminal domain"/>
    <property type="match status" value="2"/>
</dbReference>
<dbReference type="InterPro" id="IPR046358">
    <property type="entry name" value="Flagellin_C"/>
</dbReference>
<comment type="function">
    <text evidence="4">Flagellin is the subunit protein which polymerizes to form the filaments of bacterial flagella.</text>
</comment>
<keyword evidence="2 4" id="KW-0964">Secreted</keyword>
<sequence length="568" mass="59730">MALVINTNLSSINAQRQLNGNSSALSTSLERLSSGLRINSAKDDAAGLAIANRFTSQIRGLDQASRNANDAISFLQVAEGAFGEVTNNLQRMRELSIQAANDGALSDQDKQNIQKEVTQLIQEIDRIADTTSFGQQKLFSGVTGNIVDADQQDIVTGLKNYWLGEAQDRISTYYGLDVAAGGPDLTVEFTSGDASVAYVQSAVTVPAGELVEQSLVIDVDDFAPVELPNGKDAFLNNYSDRVIAHEMVHAIMYRTMDASQIRTDTIVGSGDVGSWFLEGAAEFIHGADERLSAAITAEGGVANLVDQLASDSINGVYAAGYAAVAFMHDEVKTQGGNGLADIMAALVAGDSLDTAINNNTSYTGLADFETNFMGTDGENFVAAMDLLNDDTGAIGGLDADFDIGGSELTAESVLPNVLAYEEQPLDNINVIFNTESTLAATSVEYQVGAQANETITASVGGASAETLGVADIDVSVDPNSALSIIDDALSYISSTRADLGAVQNRLQSTIANLKGTSENVSASRSRVLDADYARETGVLVRSQIIQQAAFSVLSQANSQPQAVLELLA</sequence>
<evidence type="ECO:0000256" key="1">
    <source>
        <dbReference type="ARBA" id="ARBA00005709"/>
    </source>
</evidence>
<dbReference type="Gene3D" id="6.10.10.10">
    <property type="entry name" value="Flagellar export chaperone, C-terminal domain"/>
    <property type="match status" value="1"/>
</dbReference>
<comment type="subcellular location">
    <subcellularLocation>
        <location evidence="4">Secreted</location>
    </subcellularLocation>
    <subcellularLocation>
        <location evidence="4">Bacterial flagellum</location>
    </subcellularLocation>
</comment>
<dbReference type="Pfam" id="PF00669">
    <property type="entry name" value="Flagellin_N"/>
    <property type="match status" value="1"/>
</dbReference>
<accession>A0A1X9NB44</accession>
<dbReference type="RefSeq" id="WP_085756847.1">
    <property type="nucleotide sequence ID" value="NZ_CP019343.1"/>
</dbReference>
<keyword evidence="3 4" id="KW-0975">Bacterial flagellum</keyword>
<dbReference type="Proteomes" id="UP000193450">
    <property type="component" value="Chromosome"/>
</dbReference>
<evidence type="ECO:0000259" key="5">
    <source>
        <dbReference type="Pfam" id="PF00669"/>
    </source>
</evidence>
<dbReference type="KEGG" id="osg:BST96_00695"/>
<dbReference type="InterPro" id="IPR001492">
    <property type="entry name" value="Flagellin"/>
</dbReference>
<evidence type="ECO:0000256" key="2">
    <source>
        <dbReference type="ARBA" id="ARBA00022525"/>
    </source>
</evidence>
<name>A0A1X9NB44_9GAMM</name>
<dbReference type="InterPro" id="IPR042187">
    <property type="entry name" value="Flagellin_C_sub2"/>
</dbReference>
<evidence type="ECO:0000313" key="8">
    <source>
        <dbReference type="Proteomes" id="UP000193450"/>
    </source>
</evidence>
<evidence type="ECO:0000259" key="6">
    <source>
        <dbReference type="Pfam" id="PF00700"/>
    </source>
</evidence>
<feature type="domain" description="Flagellin N-terminal" evidence="5">
    <location>
        <begin position="5"/>
        <end position="142"/>
    </location>
</feature>
<dbReference type="GO" id="GO:0009288">
    <property type="term" value="C:bacterial-type flagellum"/>
    <property type="evidence" value="ECO:0007669"/>
    <property type="project" value="UniProtKB-SubCell"/>
</dbReference>
<reference evidence="7 8" key="1">
    <citation type="submission" date="2016-11" db="EMBL/GenBank/DDBJ databases">
        <title>Trade-off between light-utilization and light-protection in marine flavobacteria.</title>
        <authorList>
            <person name="Kumagai Y."/>
        </authorList>
    </citation>
    <scope>NUCLEOTIDE SEQUENCE [LARGE SCALE GENOMIC DNA]</scope>
    <source>
        <strain evidence="7 8">NBRC 107125</strain>
    </source>
</reference>
<evidence type="ECO:0000256" key="3">
    <source>
        <dbReference type="ARBA" id="ARBA00023143"/>
    </source>
</evidence>
<dbReference type="NCBIfam" id="NF033876">
    <property type="entry name" value="flagella_HExxH"/>
    <property type="match status" value="1"/>
</dbReference>
<dbReference type="GO" id="GO:0005198">
    <property type="term" value="F:structural molecule activity"/>
    <property type="evidence" value="ECO:0007669"/>
    <property type="project" value="UniProtKB-UniRule"/>
</dbReference>
<dbReference type="AlphaFoldDB" id="A0A1X9NB44"/>
<proteinExistence type="inferred from homology"/>
<dbReference type="OrthoDB" id="9796789at2"/>
<gene>
    <name evidence="7" type="ORF">BST96_00695</name>
</gene>
<dbReference type="EMBL" id="CP019343">
    <property type="protein sequence ID" value="ARN72759.1"/>
    <property type="molecule type" value="Genomic_DNA"/>
</dbReference>
<dbReference type="SUPFAM" id="SSF64518">
    <property type="entry name" value="Phase 1 flagellin"/>
    <property type="match status" value="1"/>
</dbReference>
<dbReference type="STRING" id="716816.BST96_00695"/>
<organism evidence="7 8">
    <name type="scientific">Oceanicoccus sagamiensis</name>
    <dbReference type="NCBI Taxonomy" id="716816"/>
    <lineage>
        <taxon>Bacteria</taxon>
        <taxon>Pseudomonadati</taxon>
        <taxon>Pseudomonadota</taxon>
        <taxon>Gammaproteobacteria</taxon>
        <taxon>Cellvibrionales</taxon>
        <taxon>Spongiibacteraceae</taxon>
        <taxon>Oceanicoccus</taxon>
    </lineage>
</organism>
<comment type="similarity">
    <text evidence="1 4">Belongs to the bacterial flagellin family.</text>
</comment>